<evidence type="ECO:0000256" key="4">
    <source>
        <dbReference type="ARBA" id="ARBA00022759"/>
    </source>
</evidence>
<dbReference type="Gene3D" id="2.30.30.850">
    <property type="match status" value="1"/>
</dbReference>
<feature type="domain" description="Murine leukemia virus integrase C-terminal" evidence="7">
    <location>
        <begin position="29"/>
        <end position="84"/>
    </location>
</feature>
<keyword evidence="2" id="KW-0548">Nucleotidyltransferase</keyword>
<keyword evidence="9" id="KW-1185">Reference proteome</keyword>
<dbReference type="Proteomes" id="UP000631465">
    <property type="component" value="Unassembled WGS sequence"/>
</dbReference>
<keyword evidence="5" id="KW-0378">Hydrolase</keyword>
<keyword evidence="1" id="KW-0808">Transferase</keyword>
<dbReference type="Pfam" id="PF18697">
    <property type="entry name" value="MLVIN_C"/>
    <property type="match status" value="1"/>
</dbReference>
<dbReference type="EMBL" id="WMHW01003201">
    <property type="protein sequence ID" value="KAF4008602.1"/>
    <property type="molecule type" value="Genomic_DNA"/>
</dbReference>
<dbReference type="GO" id="GO:0004519">
    <property type="term" value="F:endonuclease activity"/>
    <property type="evidence" value="ECO:0007669"/>
    <property type="project" value="UniProtKB-KW"/>
</dbReference>
<keyword evidence="3" id="KW-0540">Nuclease</keyword>
<evidence type="ECO:0000256" key="1">
    <source>
        <dbReference type="ARBA" id="ARBA00022679"/>
    </source>
</evidence>
<evidence type="ECO:0000256" key="3">
    <source>
        <dbReference type="ARBA" id="ARBA00022722"/>
    </source>
</evidence>
<gene>
    <name evidence="8" type="ORF">G4228_020370</name>
</gene>
<evidence type="ECO:0000256" key="5">
    <source>
        <dbReference type="ARBA" id="ARBA00022801"/>
    </source>
</evidence>
<evidence type="ECO:0000256" key="2">
    <source>
        <dbReference type="ARBA" id="ARBA00022695"/>
    </source>
</evidence>
<evidence type="ECO:0000256" key="6">
    <source>
        <dbReference type="SAM" id="MobiDB-lite"/>
    </source>
</evidence>
<dbReference type="GO" id="GO:0016779">
    <property type="term" value="F:nucleotidyltransferase activity"/>
    <property type="evidence" value="ECO:0007669"/>
    <property type="project" value="UniProtKB-KW"/>
</dbReference>
<dbReference type="AlphaFoldDB" id="A0A833WH11"/>
<evidence type="ECO:0000313" key="8">
    <source>
        <dbReference type="EMBL" id="KAF4008602.1"/>
    </source>
</evidence>
<keyword evidence="4" id="KW-0255">Endonuclease</keyword>
<sequence length="114" mass="13006">MALSKVHNHVWKLIREIHEGQNKGAIPSHNIGPGDWVWVKRHQSKVLEPRWKGPYVVLLTTPTAVKVDGIGPWVHCNHVRQATPEEQEKARAEWKASPHPSNPLKLKLVRQEVS</sequence>
<evidence type="ECO:0000259" key="7">
    <source>
        <dbReference type="Pfam" id="PF18697"/>
    </source>
</evidence>
<evidence type="ECO:0000313" key="9">
    <source>
        <dbReference type="Proteomes" id="UP000631465"/>
    </source>
</evidence>
<comment type="caution">
    <text evidence="8">The sequence shown here is derived from an EMBL/GenBank/DDBJ whole genome shotgun (WGS) entry which is preliminary data.</text>
</comment>
<proteinExistence type="predicted"/>
<name>A0A833WH11_9CERV</name>
<protein>
    <recommendedName>
        <fullName evidence="7">Murine leukemia virus integrase C-terminal domain-containing protein</fullName>
    </recommendedName>
</protein>
<feature type="compositionally biased region" description="Basic and acidic residues" evidence="6">
    <location>
        <begin position="86"/>
        <end position="96"/>
    </location>
</feature>
<dbReference type="InterPro" id="IPR040643">
    <property type="entry name" value="MLVIN_C"/>
</dbReference>
<organism evidence="8 9">
    <name type="scientific">Cervus hanglu yarkandensis</name>
    <name type="common">Yarkand deer</name>
    <dbReference type="NCBI Taxonomy" id="84702"/>
    <lineage>
        <taxon>Eukaryota</taxon>
        <taxon>Metazoa</taxon>
        <taxon>Chordata</taxon>
        <taxon>Craniata</taxon>
        <taxon>Vertebrata</taxon>
        <taxon>Euteleostomi</taxon>
        <taxon>Mammalia</taxon>
        <taxon>Eutheria</taxon>
        <taxon>Laurasiatheria</taxon>
        <taxon>Artiodactyla</taxon>
        <taxon>Ruminantia</taxon>
        <taxon>Pecora</taxon>
        <taxon>Cervidae</taxon>
        <taxon>Cervinae</taxon>
        <taxon>Cervus</taxon>
    </lineage>
</organism>
<reference evidence="8 9" key="1">
    <citation type="submission" date="2019-10" db="EMBL/GenBank/DDBJ databases">
        <title>Chromosome-level genome assembly of Tarim red deer.</title>
        <authorList>
            <person name="Ba H."/>
        </authorList>
    </citation>
    <scope>NUCLEOTIDE SEQUENCE [LARGE SCALE GENOMIC DNA]</scope>
    <source>
        <strain evidence="8">CEY-2017</strain>
        <tissue evidence="8">Blood</tissue>
    </source>
</reference>
<feature type="region of interest" description="Disordered" evidence="6">
    <location>
        <begin position="82"/>
        <end position="114"/>
    </location>
</feature>
<dbReference type="GO" id="GO:0016787">
    <property type="term" value="F:hydrolase activity"/>
    <property type="evidence" value="ECO:0007669"/>
    <property type="project" value="UniProtKB-KW"/>
</dbReference>
<accession>A0A833WH11</accession>